<keyword evidence="6" id="KW-1185">Reference proteome</keyword>
<evidence type="ECO:0000259" key="3">
    <source>
        <dbReference type="PROSITE" id="PS50072"/>
    </source>
</evidence>
<name>B7P1P5_IXOSC</name>
<dbReference type="EMBL" id="ABJB010860987">
    <property type="status" value="NOT_ANNOTATED_CDS"/>
    <property type="molecule type" value="Genomic_DNA"/>
</dbReference>
<dbReference type="EMBL" id="DS617630">
    <property type="protein sequence ID" value="EEC00517.1"/>
    <property type="molecule type" value="Genomic_DNA"/>
</dbReference>
<evidence type="ECO:0000256" key="1">
    <source>
        <dbReference type="RuleBase" id="RU363019"/>
    </source>
</evidence>
<keyword evidence="1 4" id="KW-0413">Isomerase</keyword>
<dbReference type="PANTHER" id="PTHR11071">
    <property type="entry name" value="PEPTIDYL-PROLYL CIS-TRANS ISOMERASE"/>
    <property type="match status" value="1"/>
</dbReference>
<reference evidence="5" key="2">
    <citation type="submission" date="2020-05" db="UniProtKB">
        <authorList>
            <consortium name="EnsemblMetazoa"/>
        </authorList>
    </citation>
    <scope>IDENTIFICATION</scope>
    <source>
        <strain evidence="5">wikel</strain>
    </source>
</reference>
<dbReference type="HOGENOM" id="CLU_012062_4_3_1"/>
<sequence>MAPERGQQPPETSETQSPSAATSSDAGRADGKDTAGTGPRVIRIPSPSRLFTRGYCRRERSSQDVVTPIKASNPRCFLDVDVSGEPIGRLVVELRADVVPKTAENFRTLCAGTLGYGYQGCPFHRIVPNFICQSGCFETPTGKTGGCSIYEGRPFEGENFALLHLEPGLLSMANAGPNKNGSQFFITMVKAPYLDKRHVVFGRVLTGMQVLKTLSDLGTVSGTPLRPVSIRACGVL</sequence>
<proteinExistence type="inferred from homology"/>
<evidence type="ECO:0000313" key="4">
    <source>
        <dbReference type="EMBL" id="EEC00517.1"/>
    </source>
</evidence>
<reference evidence="4 6" key="1">
    <citation type="submission" date="2008-03" db="EMBL/GenBank/DDBJ databases">
        <title>Annotation of Ixodes scapularis.</title>
        <authorList>
            <consortium name="Ixodes scapularis Genome Project Consortium"/>
            <person name="Caler E."/>
            <person name="Hannick L.I."/>
            <person name="Bidwell S."/>
            <person name="Joardar V."/>
            <person name="Thiagarajan M."/>
            <person name="Amedeo P."/>
            <person name="Galinsky K.J."/>
            <person name="Schobel S."/>
            <person name="Inman J."/>
            <person name="Hostetler J."/>
            <person name="Miller J."/>
            <person name="Hammond M."/>
            <person name="Megy K."/>
            <person name="Lawson D."/>
            <person name="Kodira C."/>
            <person name="Sutton G."/>
            <person name="Meyer J."/>
            <person name="Hill C.A."/>
            <person name="Birren B."/>
            <person name="Nene V."/>
            <person name="Collins F."/>
            <person name="Alarcon-Chaidez F."/>
            <person name="Wikel S."/>
            <person name="Strausberg R."/>
        </authorList>
    </citation>
    <scope>NUCLEOTIDE SEQUENCE [LARGE SCALE GENOMIC DNA]</scope>
    <source>
        <strain evidence="6">Wikel</strain>
        <strain evidence="4">Wikel colony</strain>
    </source>
</reference>
<comment type="catalytic activity">
    <reaction evidence="1">
        <text>[protein]-peptidylproline (omega=180) = [protein]-peptidylproline (omega=0)</text>
        <dbReference type="Rhea" id="RHEA:16237"/>
        <dbReference type="Rhea" id="RHEA-COMP:10747"/>
        <dbReference type="Rhea" id="RHEA-COMP:10748"/>
        <dbReference type="ChEBI" id="CHEBI:83833"/>
        <dbReference type="ChEBI" id="CHEBI:83834"/>
        <dbReference type="EC" id="5.2.1.8"/>
    </reaction>
</comment>
<dbReference type="PaxDb" id="6945-B7P1P5"/>
<organism>
    <name type="scientific">Ixodes scapularis</name>
    <name type="common">Black-legged tick</name>
    <name type="synonym">Deer tick</name>
    <dbReference type="NCBI Taxonomy" id="6945"/>
    <lineage>
        <taxon>Eukaryota</taxon>
        <taxon>Metazoa</taxon>
        <taxon>Ecdysozoa</taxon>
        <taxon>Arthropoda</taxon>
        <taxon>Chelicerata</taxon>
        <taxon>Arachnida</taxon>
        <taxon>Acari</taxon>
        <taxon>Parasitiformes</taxon>
        <taxon>Ixodida</taxon>
        <taxon>Ixodoidea</taxon>
        <taxon>Ixodidae</taxon>
        <taxon>Ixodinae</taxon>
        <taxon>Ixodes</taxon>
    </lineage>
</organism>
<dbReference type="PRINTS" id="PR00153">
    <property type="entry name" value="CSAPPISMRASE"/>
</dbReference>
<dbReference type="EnsemblMetazoa" id="ISCW000649-RA">
    <property type="protein sequence ID" value="ISCW000649-PA"/>
    <property type="gene ID" value="ISCW000649"/>
</dbReference>
<dbReference type="AlphaFoldDB" id="B7P1P5"/>
<dbReference type="VEuPathDB" id="VectorBase:ISCP_017006"/>
<feature type="domain" description="PPIase cyclophilin-type" evidence="3">
    <location>
        <begin position="77"/>
        <end position="235"/>
    </location>
</feature>
<dbReference type="EMBL" id="ABJB010839157">
    <property type="status" value="NOT_ANNOTATED_CDS"/>
    <property type="molecule type" value="Genomic_DNA"/>
</dbReference>
<dbReference type="PANTHER" id="PTHR11071:SF561">
    <property type="entry name" value="PEPTIDYL-PROLYL CIS-TRANS ISOMERASE D-RELATED"/>
    <property type="match status" value="1"/>
</dbReference>
<dbReference type="STRING" id="6945.B7P1P5"/>
<comment type="function">
    <text evidence="1">PPIases accelerate the folding of proteins. It catalyzes the cis-trans isomerization of proline imidic peptide bonds in oligopeptides.</text>
</comment>
<dbReference type="GO" id="GO:0016018">
    <property type="term" value="F:cyclosporin A binding"/>
    <property type="evidence" value="ECO:0000318"/>
    <property type="project" value="GO_Central"/>
</dbReference>
<dbReference type="EMBL" id="ABJB010106304">
    <property type="status" value="NOT_ANNOTATED_CDS"/>
    <property type="molecule type" value="Genomic_DNA"/>
</dbReference>
<dbReference type="Gene3D" id="2.40.100.10">
    <property type="entry name" value="Cyclophilin-like"/>
    <property type="match status" value="1"/>
</dbReference>
<dbReference type="InterPro" id="IPR029000">
    <property type="entry name" value="Cyclophilin-like_dom_sf"/>
</dbReference>
<comment type="similarity">
    <text evidence="1">Belongs to the cyclophilin-type PPIase family.</text>
</comment>
<accession>B7P1P5</accession>
<feature type="region of interest" description="Disordered" evidence="2">
    <location>
        <begin position="1"/>
        <end position="45"/>
    </location>
</feature>
<dbReference type="InParanoid" id="B7P1P5"/>
<evidence type="ECO:0000313" key="6">
    <source>
        <dbReference type="Proteomes" id="UP000001555"/>
    </source>
</evidence>
<dbReference type="PROSITE" id="PS50072">
    <property type="entry name" value="CSA_PPIASE_2"/>
    <property type="match status" value="1"/>
</dbReference>
<dbReference type="SUPFAM" id="SSF50891">
    <property type="entry name" value="Cyclophilin-like"/>
    <property type="match status" value="1"/>
</dbReference>
<dbReference type="VEuPathDB" id="VectorBase:ISCW000649"/>
<dbReference type="GO" id="GO:0005737">
    <property type="term" value="C:cytoplasm"/>
    <property type="evidence" value="ECO:0000318"/>
    <property type="project" value="GO_Central"/>
</dbReference>
<gene>
    <name evidence="4" type="ORF">IscW_ISCW000649</name>
</gene>
<dbReference type="OrthoDB" id="10311934at2759"/>
<dbReference type="GO" id="GO:0005829">
    <property type="term" value="C:cytosol"/>
    <property type="evidence" value="ECO:0000318"/>
    <property type="project" value="GO_Central"/>
</dbReference>
<feature type="compositionally biased region" description="Polar residues" evidence="2">
    <location>
        <begin position="9"/>
        <end position="25"/>
    </location>
</feature>
<evidence type="ECO:0000313" key="5">
    <source>
        <dbReference type="EnsemblMetazoa" id="ISCW000649-PA"/>
    </source>
</evidence>
<dbReference type="Proteomes" id="UP000001555">
    <property type="component" value="Unassembled WGS sequence"/>
</dbReference>
<dbReference type="VEuPathDB" id="VectorBase:ISCI000649"/>
<protein>
    <recommendedName>
        <fullName evidence="1">Peptidyl-prolyl cis-trans isomerase</fullName>
        <shortName evidence="1">PPIase</shortName>
        <ecNumber evidence="1">5.2.1.8</ecNumber>
    </recommendedName>
</protein>
<dbReference type="InterPro" id="IPR002130">
    <property type="entry name" value="Cyclophilin-type_PPIase_dom"/>
</dbReference>
<dbReference type="FunFam" id="2.40.100.10:FF:000076">
    <property type="entry name" value="Peptidyl-prolyl cis-trans isomerase"/>
    <property type="match status" value="1"/>
</dbReference>
<keyword evidence="1" id="KW-0697">Rotamase</keyword>
<dbReference type="Pfam" id="PF00160">
    <property type="entry name" value="Pro_isomerase"/>
    <property type="match status" value="1"/>
</dbReference>
<evidence type="ECO:0000256" key="2">
    <source>
        <dbReference type="SAM" id="MobiDB-lite"/>
    </source>
</evidence>
<dbReference type="GO" id="GO:0006457">
    <property type="term" value="P:protein folding"/>
    <property type="evidence" value="ECO:0000318"/>
    <property type="project" value="GO_Central"/>
</dbReference>
<dbReference type="EC" id="5.2.1.8" evidence="1"/>
<dbReference type="GO" id="GO:0003755">
    <property type="term" value="F:peptidyl-prolyl cis-trans isomerase activity"/>
    <property type="evidence" value="ECO:0000318"/>
    <property type="project" value="GO_Central"/>
</dbReference>